<protein>
    <submittedName>
        <fullName evidence="1">Uncharacterized protein</fullName>
    </submittedName>
</protein>
<proteinExistence type="predicted"/>
<evidence type="ECO:0000313" key="1">
    <source>
        <dbReference type="EMBL" id="PJA62136.1"/>
    </source>
</evidence>
<name>A0A2M7YGP4_9BACT</name>
<dbReference type="EMBL" id="PFWI01000088">
    <property type="protein sequence ID" value="PJA62136.1"/>
    <property type="molecule type" value="Genomic_DNA"/>
</dbReference>
<comment type="caution">
    <text evidence="1">The sequence shown here is derived from an EMBL/GenBank/DDBJ whole genome shotgun (WGS) entry which is preliminary data.</text>
</comment>
<organism evidence="1 2">
    <name type="scientific">bacterium (Candidatus Ratteibacteria) CG_4_9_14_3_um_filter_41_21</name>
    <dbReference type="NCBI Taxonomy" id="2014289"/>
    <lineage>
        <taxon>Bacteria</taxon>
        <taxon>Candidatus Ratteibacteria</taxon>
    </lineage>
</organism>
<reference evidence="2" key="1">
    <citation type="submission" date="2017-09" db="EMBL/GenBank/DDBJ databases">
        <title>Depth-based differentiation of microbial function through sediment-hosted aquifers and enrichment of novel symbionts in the deep terrestrial subsurface.</title>
        <authorList>
            <person name="Probst A.J."/>
            <person name="Ladd B."/>
            <person name="Jarett J.K."/>
            <person name="Geller-Mcgrath D.E."/>
            <person name="Sieber C.M.K."/>
            <person name="Emerson J.B."/>
            <person name="Anantharaman K."/>
            <person name="Thomas B.C."/>
            <person name="Malmstrom R."/>
            <person name="Stieglmeier M."/>
            <person name="Klingl A."/>
            <person name="Woyke T."/>
            <person name="Ryan C.M."/>
            <person name="Banfield J.F."/>
        </authorList>
    </citation>
    <scope>NUCLEOTIDE SEQUENCE [LARGE SCALE GENOMIC DNA]</scope>
</reference>
<dbReference type="InterPro" id="IPR056209">
    <property type="entry name" value="SU10_adaptor"/>
</dbReference>
<evidence type="ECO:0000313" key="2">
    <source>
        <dbReference type="Proteomes" id="UP000229213"/>
    </source>
</evidence>
<accession>A0A2M7YGP4</accession>
<dbReference type="Pfam" id="PF24175">
    <property type="entry name" value="SU10_adaptor"/>
    <property type="match status" value="1"/>
</dbReference>
<dbReference type="AlphaFoldDB" id="A0A2M7YGP4"/>
<gene>
    <name evidence="1" type="ORF">CO162_02700</name>
</gene>
<sequence>MAITVQEIVTRINNHFDDSNNDAYSLNVKINWINAAQKDLAYRLPIEFLQKIVKTEKQDTQASYGDMVSWLYPLPVDFLKMVEVLYHNIACKLIKLGQRQMIGRNMDLMPSEIEPIALIREGKIEIFPSLNSQTDGLEIIYIVNPITLTTVTDVIQLDNYVELIFNYVLCQAYAKDNQPEADKYLNLYIGYIAEILGVK</sequence>
<dbReference type="Proteomes" id="UP000229213">
    <property type="component" value="Unassembled WGS sequence"/>
</dbReference>